<protein>
    <recommendedName>
        <fullName evidence="7 10">Leishmanolysin-like peptidase</fullName>
        <ecNumber evidence="10">3.4.24.-</ecNumber>
    </recommendedName>
</protein>
<dbReference type="OMA" id="ATIFAHW"/>
<dbReference type="EMBL" id="UZAF01021687">
    <property type="protein sequence ID" value="VDO80131.1"/>
    <property type="molecule type" value="Genomic_DNA"/>
</dbReference>
<evidence type="ECO:0000256" key="7">
    <source>
        <dbReference type="ARBA" id="ARBA00039717"/>
    </source>
</evidence>
<feature type="binding site" evidence="9">
    <location>
        <position position="165"/>
    </location>
    <ligand>
        <name>Zn(2+)</name>
        <dbReference type="ChEBI" id="CHEBI:29105"/>
        <note>catalytic</note>
    </ligand>
</feature>
<dbReference type="GO" id="GO:0006508">
    <property type="term" value="P:proteolysis"/>
    <property type="evidence" value="ECO:0007669"/>
    <property type="project" value="UniProtKB-KW"/>
</dbReference>
<evidence type="ECO:0000313" key="12">
    <source>
        <dbReference type="Proteomes" id="UP000268014"/>
    </source>
</evidence>
<keyword evidence="12" id="KW-1185">Reference proteome</keyword>
<evidence type="ECO:0000313" key="11">
    <source>
        <dbReference type="EMBL" id="VDO80131.1"/>
    </source>
</evidence>
<evidence type="ECO:0000256" key="9">
    <source>
        <dbReference type="PIRSR" id="PIRSR601577-2"/>
    </source>
</evidence>
<dbReference type="Proteomes" id="UP000268014">
    <property type="component" value="Unassembled WGS sequence"/>
</dbReference>
<keyword evidence="6 9" id="KW-0482">Metalloprotease</keyword>
<organism evidence="13">
    <name type="scientific">Haemonchus placei</name>
    <name type="common">Barber's pole worm</name>
    <dbReference type="NCBI Taxonomy" id="6290"/>
    <lineage>
        <taxon>Eukaryota</taxon>
        <taxon>Metazoa</taxon>
        <taxon>Ecdysozoa</taxon>
        <taxon>Nematoda</taxon>
        <taxon>Chromadorea</taxon>
        <taxon>Rhabditida</taxon>
        <taxon>Rhabditina</taxon>
        <taxon>Rhabditomorpha</taxon>
        <taxon>Strongyloidea</taxon>
        <taxon>Trichostrongylidae</taxon>
        <taxon>Haemonchus</taxon>
    </lineage>
</organism>
<sequence length="200" mass="22830">MERFVDYLYDVDFVLIVSVFGRGCVGEMLAYAHHCALDPYTNRPIAGHVNFCPAALKSMKSIEFSHGMNTVKHELTHAFVFAPPLYPYFPGAGPPQRDGKVNLIPNVAQRFTRVDWETSKGPMEHDVYMITTPKVREEARRHFNCSTLEGAEVENHGPPATIFAHWEKRVFEVGYFQKISRNVVLIEVGIKEEMWEIGDE</sequence>
<dbReference type="STRING" id="6290.A0A0N4X6C3"/>
<name>A0A0N4X6C3_HAEPC</name>
<dbReference type="GO" id="GO:0007155">
    <property type="term" value="P:cell adhesion"/>
    <property type="evidence" value="ECO:0007669"/>
    <property type="project" value="InterPro"/>
</dbReference>
<keyword evidence="3 9" id="KW-0479">Metal-binding</keyword>
<accession>A0A0N4X6C3</accession>
<dbReference type="PANTHER" id="PTHR10942">
    <property type="entry name" value="LEISHMANOLYSIN-LIKE PEPTIDASE"/>
    <property type="match status" value="1"/>
</dbReference>
<dbReference type="AlphaFoldDB" id="A0A0N4X6C3"/>
<dbReference type="GO" id="GO:0005737">
    <property type="term" value="C:cytoplasm"/>
    <property type="evidence" value="ECO:0007669"/>
    <property type="project" value="TreeGrafter"/>
</dbReference>
<feature type="binding site" evidence="9">
    <location>
        <position position="73"/>
    </location>
    <ligand>
        <name>Zn(2+)</name>
        <dbReference type="ChEBI" id="CHEBI:29105"/>
        <note>catalytic</note>
    </ligand>
</feature>
<dbReference type="WBParaSite" id="HPLM_0001991501-mRNA-1">
    <property type="protein sequence ID" value="HPLM_0001991501-mRNA-1"/>
    <property type="gene ID" value="HPLM_0001991501"/>
</dbReference>
<dbReference type="Gene3D" id="3.10.170.20">
    <property type="match status" value="1"/>
</dbReference>
<dbReference type="GO" id="GO:0004222">
    <property type="term" value="F:metalloendopeptidase activity"/>
    <property type="evidence" value="ECO:0007669"/>
    <property type="project" value="UniProtKB-UniRule"/>
</dbReference>
<evidence type="ECO:0000256" key="6">
    <source>
        <dbReference type="ARBA" id="ARBA00023049"/>
    </source>
</evidence>
<feature type="active site" evidence="8">
    <location>
        <position position="74"/>
    </location>
</feature>
<evidence type="ECO:0000256" key="1">
    <source>
        <dbReference type="ARBA" id="ARBA00005860"/>
    </source>
</evidence>
<keyword evidence="2 10" id="KW-0645">Protease</keyword>
<dbReference type="Pfam" id="PF01457">
    <property type="entry name" value="Peptidase_M8"/>
    <property type="match status" value="1"/>
</dbReference>
<keyword evidence="5 9" id="KW-0862">Zinc</keyword>
<proteinExistence type="inferred from homology"/>
<evidence type="ECO:0000313" key="13">
    <source>
        <dbReference type="WBParaSite" id="HPLM_0001991501-mRNA-1"/>
    </source>
</evidence>
<evidence type="ECO:0000256" key="10">
    <source>
        <dbReference type="RuleBase" id="RU366077"/>
    </source>
</evidence>
<reference evidence="13" key="1">
    <citation type="submission" date="2017-02" db="UniProtKB">
        <authorList>
            <consortium name="WormBaseParasite"/>
        </authorList>
    </citation>
    <scope>IDENTIFICATION</scope>
</reference>
<keyword evidence="4 10" id="KW-0378">Hydrolase</keyword>
<feature type="binding site" evidence="9">
    <location>
        <position position="77"/>
    </location>
    <ligand>
        <name>Zn(2+)</name>
        <dbReference type="ChEBI" id="CHEBI:29105"/>
        <note>catalytic</note>
    </ligand>
</feature>
<dbReference type="PANTHER" id="PTHR10942:SF0">
    <property type="entry name" value="LEISHMANOLYSIN-LIKE PEPTIDASE"/>
    <property type="match status" value="1"/>
</dbReference>
<gene>
    <name evidence="11" type="ORF">HPLM_LOCUS19907</name>
</gene>
<dbReference type="GO" id="GO:0046872">
    <property type="term" value="F:metal ion binding"/>
    <property type="evidence" value="ECO:0007669"/>
    <property type="project" value="UniProtKB-KW"/>
</dbReference>
<evidence type="ECO:0000256" key="4">
    <source>
        <dbReference type="ARBA" id="ARBA00022801"/>
    </source>
</evidence>
<dbReference type="Gene3D" id="3.90.132.10">
    <property type="entry name" value="Leishmanolysin , domain 2"/>
    <property type="match status" value="1"/>
</dbReference>
<evidence type="ECO:0000256" key="8">
    <source>
        <dbReference type="PIRSR" id="PIRSR601577-1"/>
    </source>
</evidence>
<reference evidence="11 12" key="2">
    <citation type="submission" date="2018-11" db="EMBL/GenBank/DDBJ databases">
        <authorList>
            <consortium name="Pathogen Informatics"/>
        </authorList>
    </citation>
    <scope>NUCLEOTIDE SEQUENCE [LARGE SCALE GENOMIC DNA]</scope>
    <source>
        <strain evidence="11 12">MHpl1</strain>
    </source>
</reference>
<evidence type="ECO:0000256" key="5">
    <source>
        <dbReference type="ARBA" id="ARBA00022833"/>
    </source>
</evidence>
<dbReference type="InterPro" id="IPR001577">
    <property type="entry name" value="Peptidase_M8"/>
</dbReference>
<evidence type="ECO:0000256" key="2">
    <source>
        <dbReference type="ARBA" id="ARBA00022670"/>
    </source>
</evidence>
<comment type="cofactor">
    <cofactor evidence="9 10">
        <name>Zn(2+)</name>
        <dbReference type="ChEBI" id="CHEBI:29105"/>
    </cofactor>
    <text evidence="9 10">Binds 1 zinc ion per subunit.</text>
</comment>
<dbReference type="OrthoDB" id="5863415at2759"/>
<evidence type="ECO:0000256" key="3">
    <source>
        <dbReference type="ARBA" id="ARBA00022723"/>
    </source>
</evidence>
<dbReference type="GO" id="GO:0016020">
    <property type="term" value="C:membrane"/>
    <property type="evidence" value="ECO:0007669"/>
    <property type="project" value="InterPro"/>
</dbReference>
<dbReference type="EC" id="3.4.24.-" evidence="10"/>
<comment type="similarity">
    <text evidence="1 10">Belongs to the peptidase M8 family.</text>
</comment>
<dbReference type="SUPFAM" id="SSF55486">
    <property type="entry name" value="Metalloproteases ('zincins'), catalytic domain"/>
    <property type="match status" value="1"/>
</dbReference>